<dbReference type="GeneID" id="17353644"/>
<keyword evidence="1" id="KW-1133">Transmembrane helix</keyword>
<name>E1ZIK9_CHLVA</name>
<organism evidence="3">
    <name type="scientific">Chlorella variabilis</name>
    <name type="common">Green alga</name>
    <dbReference type="NCBI Taxonomy" id="554065"/>
    <lineage>
        <taxon>Eukaryota</taxon>
        <taxon>Viridiplantae</taxon>
        <taxon>Chlorophyta</taxon>
        <taxon>core chlorophytes</taxon>
        <taxon>Trebouxiophyceae</taxon>
        <taxon>Chlorellales</taxon>
        <taxon>Chlorellaceae</taxon>
        <taxon>Chlorella clade</taxon>
        <taxon>Chlorella</taxon>
    </lineage>
</organism>
<dbReference type="OMA" id="LVIQWIF"/>
<reference evidence="2 3" key="1">
    <citation type="journal article" date="2010" name="Plant Cell">
        <title>The Chlorella variabilis NC64A genome reveals adaptation to photosymbiosis, coevolution with viruses, and cryptic sex.</title>
        <authorList>
            <person name="Blanc G."/>
            <person name="Duncan G."/>
            <person name="Agarkova I."/>
            <person name="Borodovsky M."/>
            <person name="Gurnon J."/>
            <person name="Kuo A."/>
            <person name="Lindquist E."/>
            <person name="Lucas S."/>
            <person name="Pangilinan J."/>
            <person name="Polle J."/>
            <person name="Salamov A."/>
            <person name="Terry A."/>
            <person name="Yamada T."/>
            <person name="Dunigan D.D."/>
            <person name="Grigoriev I.V."/>
            <person name="Claverie J.M."/>
            <person name="Van Etten J.L."/>
        </authorList>
    </citation>
    <scope>NUCLEOTIDE SEQUENCE [LARGE SCALE GENOMIC DNA]</scope>
    <source>
        <strain evidence="2 3">NC64A</strain>
    </source>
</reference>
<dbReference type="eggNOG" id="ENOG502QQTP">
    <property type="taxonomic scope" value="Eukaryota"/>
</dbReference>
<evidence type="ECO:0000313" key="2">
    <source>
        <dbReference type="EMBL" id="EFN54176.1"/>
    </source>
</evidence>
<evidence type="ECO:0000313" key="3">
    <source>
        <dbReference type="Proteomes" id="UP000008141"/>
    </source>
</evidence>
<dbReference type="OrthoDB" id="202063at2759"/>
<keyword evidence="1" id="KW-0812">Transmembrane</keyword>
<dbReference type="KEGG" id="cvr:CHLNCDRAFT_135614"/>
<dbReference type="Proteomes" id="UP000008141">
    <property type="component" value="Unassembled WGS sequence"/>
</dbReference>
<dbReference type="EMBL" id="GL433848">
    <property type="protein sequence ID" value="EFN54176.1"/>
    <property type="molecule type" value="Genomic_DNA"/>
</dbReference>
<proteinExistence type="predicted"/>
<feature type="transmembrane region" description="Helical" evidence="1">
    <location>
        <begin position="30"/>
        <end position="47"/>
    </location>
</feature>
<dbReference type="AlphaFoldDB" id="E1ZIK9"/>
<gene>
    <name evidence="2" type="ORF">CHLNCDRAFT_135614</name>
</gene>
<accession>E1ZIK9</accession>
<keyword evidence="1" id="KW-0472">Membrane</keyword>
<evidence type="ECO:0000256" key="1">
    <source>
        <dbReference type="SAM" id="Phobius"/>
    </source>
</evidence>
<protein>
    <recommendedName>
        <fullName evidence="4">Transmembrane protein</fullName>
    </recommendedName>
</protein>
<feature type="transmembrane region" description="Helical" evidence="1">
    <location>
        <begin position="231"/>
        <end position="259"/>
    </location>
</feature>
<dbReference type="RefSeq" id="XP_005846278.1">
    <property type="nucleotide sequence ID" value="XM_005846216.1"/>
</dbReference>
<feature type="transmembrane region" description="Helical" evidence="1">
    <location>
        <begin position="188"/>
        <end position="211"/>
    </location>
</feature>
<keyword evidence="3" id="KW-1185">Reference proteome</keyword>
<dbReference type="InParanoid" id="E1ZIK9"/>
<evidence type="ECO:0008006" key="4">
    <source>
        <dbReference type="Google" id="ProtNLM"/>
    </source>
</evidence>
<sequence length="292" mass="32972">MPDGTAVVTRQASPSLAVAVFRFPQRHPRAAGFFLVWLLGLYCAFLARPPAITDEQTTAFKVKVQEAEVILGELARAEQVLMEAELEQQQFKVWFWRFKPEARTEVEARQPAVDAARAVAREIQGRRDKVLREAKAVLGLWSEAGVEEGRELFWESFNSGKVFAQRQTFIDSIFTILDSRDRDWISMLLQLLFQTLINFFTGLCASVFIFLLQLPSLIWSYQASVWSAVSFFALAGVAAVSVVAAYLGLLFGAGGVVAYSTVHLVVQQAARLEAGREQQRRRLDYDRREHHD</sequence>